<keyword evidence="1" id="KW-1188">Viral release from host cell</keyword>
<reference evidence="3 4" key="1">
    <citation type="journal article" date="2019" name="Nat. Med.">
        <title>A library of human gut bacterial isolates paired with longitudinal multiomics data enables mechanistic microbiome research.</title>
        <authorList>
            <person name="Poyet M."/>
            <person name="Groussin M."/>
            <person name="Gibbons S.M."/>
            <person name="Avila-Pacheco J."/>
            <person name="Jiang X."/>
            <person name="Kearney S.M."/>
            <person name="Perrotta A.R."/>
            <person name="Berdy B."/>
            <person name="Zhao S."/>
            <person name="Lieberman T.D."/>
            <person name="Swanson P.K."/>
            <person name="Smith M."/>
            <person name="Roesemann S."/>
            <person name="Alexander J.E."/>
            <person name="Rich S.A."/>
            <person name="Livny J."/>
            <person name="Vlamakis H."/>
            <person name="Clish C."/>
            <person name="Bullock K."/>
            <person name="Deik A."/>
            <person name="Scott J."/>
            <person name="Pierce K.A."/>
            <person name="Xavier R.J."/>
            <person name="Alm E.J."/>
        </authorList>
    </citation>
    <scope>NUCLEOTIDE SEQUENCE [LARGE SCALE GENOMIC DNA]</scope>
    <source>
        <strain evidence="3 4">BIOML-A198</strain>
    </source>
</reference>
<dbReference type="InterPro" id="IPR027417">
    <property type="entry name" value="P-loop_NTPase"/>
</dbReference>
<dbReference type="Proteomes" id="UP000487649">
    <property type="component" value="Unassembled WGS sequence"/>
</dbReference>
<dbReference type="Gene3D" id="3.30.420.280">
    <property type="match status" value="1"/>
</dbReference>
<dbReference type="PANTHER" id="PTHR39184">
    <property type="match status" value="1"/>
</dbReference>
<dbReference type="EMBL" id="WMQE01000033">
    <property type="protein sequence ID" value="MTK22236.1"/>
    <property type="molecule type" value="Genomic_DNA"/>
</dbReference>
<dbReference type="InterPro" id="IPR052380">
    <property type="entry name" value="Viral_DNA_packaging_terminase"/>
</dbReference>
<evidence type="ECO:0000256" key="1">
    <source>
        <dbReference type="ARBA" id="ARBA00022612"/>
    </source>
</evidence>
<protein>
    <submittedName>
        <fullName evidence="3">PBSX family phage terminase large subunit</fullName>
    </submittedName>
</protein>
<dbReference type="Pfam" id="PF03237">
    <property type="entry name" value="Terminase_6N"/>
    <property type="match status" value="1"/>
</dbReference>
<dbReference type="PANTHER" id="PTHR39184:SF1">
    <property type="entry name" value="PBSX PHAGE TERMINASE LARGE SUBUNIT"/>
    <property type="match status" value="1"/>
</dbReference>
<accession>A0A9X4XF67</accession>
<gene>
    <name evidence="3" type="ORF">GMA92_12520</name>
</gene>
<sequence>MISNLYHPKQQEVLKFALNNDYFMLINHGAKRTGKTILNNDLFLFELKRVRKIANRLNIKKPQYILAGADLGALQRNVLNELTNKYDIEFNFDKHNRFMLFGVQVCCFGHSKINDLGRIRGMTAFGAYINEGTIANREVFNEIKSRCSGEGARLLIDTNPDNPEHWLKVDFIDKADGKTIQEYRYELDDNTFLTDRYRENIKNSTPSGMFYDRDILGLWVTAEGAVYKDFNRDVHYVKLIDEVNFVKFIAGMDWGYEHFGALVVIGIDDKGDYYLIQEIARQHEEVDFWICEAKKVKEQYGNIPIYCDTARPEYIKKFKNNNLNAKNADKSVLSGIESVASLFKTDRLFILESAVTRFKQEIYMYVWNPKTGEPIKLYDDVLDAIRYAIYSEGVKSKVKVKSKSKIGLR</sequence>
<dbReference type="Gene3D" id="3.40.50.300">
    <property type="entry name" value="P-loop containing nucleotide triphosphate hydrolases"/>
    <property type="match status" value="1"/>
</dbReference>
<dbReference type="AlphaFoldDB" id="A0A9X4XF67"/>
<proteinExistence type="predicted"/>
<dbReference type="Pfam" id="PF17289">
    <property type="entry name" value="Terminase_6C"/>
    <property type="match status" value="1"/>
</dbReference>
<evidence type="ECO:0000313" key="4">
    <source>
        <dbReference type="Proteomes" id="UP000487649"/>
    </source>
</evidence>
<evidence type="ECO:0000259" key="2">
    <source>
        <dbReference type="Pfam" id="PF17289"/>
    </source>
</evidence>
<dbReference type="NCBIfam" id="TIGR01547">
    <property type="entry name" value="phage_term_2"/>
    <property type="match status" value="1"/>
</dbReference>
<dbReference type="InterPro" id="IPR006437">
    <property type="entry name" value="Phage_terminase_lsu"/>
</dbReference>
<comment type="caution">
    <text evidence="3">The sequence shown here is derived from an EMBL/GenBank/DDBJ whole genome shotgun (WGS) entry which is preliminary data.</text>
</comment>
<name>A0A9X4XF67_9FIRM</name>
<feature type="domain" description="Terminase large subunit gp17-like C-terminal" evidence="2">
    <location>
        <begin position="251"/>
        <end position="390"/>
    </location>
</feature>
<organism evidence="3 4">
    <name type="scientific">Turicibacter sanguinis</name>
    <dbReference type="NCBI Taxonomy" id="154288"/>
    <lineage>
        <taxon>Bacteria</taxon>
        <taxon>Bacillati</taxon>
        <taxon>Bacillota</taxon>
        <taxon>Erysipelotrichia</taxon>
        <taxon>Erysipelotrichales</taxon>
        <taxon>Turicibacteraceae</taxon>
        <taxon>Turicibacter</taxon>
    </lineage>
</organism>
<dbReference type="InterPro" id="IPR035421">
    <property type="entry name" value="Terminase_6C"/>
</dbReference>
<evidence type="ECO:0000313" key="3">
    <source>
        <dbReference type="EMBL" id="MTK22236.1"/>
    </source>
</evidence>